<reference evidence="3 4" key="1">
    <citation type="submission" date="2017-11" db="EMBL/GenBank/DDBJ databases">
        <title>Draft Genome Sequence of Methylobacter psychrotolerans Sph1T, an Obligate Methanotroph from Low-Temperature Environments.</title>
        <authorList>
            <person name="Oshkin I.Y."/>
            <person name="Miroshnikov K."/>
            <person name="Belova S.E."/>
            <person name="Korzhenkov A."/>
            <person name="Toshchakov S.V."/>
            <person name="Dedysh S.N."/>
        </authorList>
    </citation>
    <scope>NUCLEOTIDE SEQUENCE [LARGE SCALE GENOMIC DNA]</scope>
    <source>
        <strain evidence="3 4">Sph1</strain>
    </source>
</reference>
<feature type="region of interest" description="Disordered" evidence="1">
    <location>
        <begin position="67"/>
        <end position="111"/>
    </location>
</feature>
<evidence type="ECO:0000256" key="2">
    <source>
        <dbReference type="SAM" id="SignalP"/>
    </source>
</evidence>
<feature type="compositionally biased region" description="Pro residues" evidence="1">
    <location>
        <begin position="73"/>
        <end position="87"/>
    </location>
</feature>
<protein>
    <recommendedName>
        <fullName evidence="5">Conjugal transfer protein TraK</fullName>
    </recommendedName>
</protein>
<name>A0A2S5CIL9_9GAMM</name>
<evidence type="ECO:0000313" key="3">
    <source>
        <dbReference type="EMBL" id="POZ50646.1"/>
    </source>
</evidence>
<feature type="compositionally biased region" description="Polar residues" evidence="1">
    <location>
        <begin position="209"/>
        <end position="222"/>
    </location>
</feature>
<feature type="region of interest" description="Disordered" evidence="1">
    <location>
        <begin position="37"/>
        <end position="56"/>
    </location>
</feature>
<feature type="signal peptide" evidence="2">
    <location>
        <begin position="1"/>
        <end position="28"/>
    </location>
</feature>
<proteinExistence type="predicted"/>
<organism evidence="3 4">
    <name type="scientific">Methylovulum psychrotolerans</name>
    <dbReference type="NCBI Taxonomy" id="1704499"/>
    <lineage>
        <taxon>Bacteria</taxon>
        <taxon>Pseudomonadati</taxon>
        <taxon>Pseudomonadota</taxon>
        <taxon>Gammaproteobacteria</taxon>
        <taxon>Methylococcales</taxon>
        <taxon>Methylococcaceae</taxon>
        <taxon>Methylovulum</taxon>
    </lineage>
</organism>
<dbReference type="AlphaFoldDB" id="A0A2S5CIL9"/>
<gene>
    <name evidence="3" type="ORF">AADEFJLK_03541</name>
</gene>
<feature type="compositionally biased region" description="Polar residues" evidence="1">
    <location>
        <begin position="102"/>
        <end position="111"/>
    </location>
</feature>
<accession>A0A2S5CIL9</accession>
<evidence type="ECO:0000256" key="1">
    <source>
        <dbReference type="SAM" id="MobiDB-lite"/>
    </source>
</evidence>
<dbReference type="EMBL" id="PGFZ01000009">
    <property type="protein sequence ID" value="POZ50646.1"/>
    <property type="molecule type" value="Genomic_DNA"/>
</dbReference>
<sequence>MTTFLKHRSAIKPLIVALWLSPSFIVVAEDSPPLMEPPFIDAQAQSPDPVTTAPAPAQDVTNALPVQDEQNSLPPPELSPARVPPQKPQKRPPLLGVKAPEQTLTKPDNRSLKTGVTINSKQGVTETVEIARNKLNRIVTPYLNPKVLTVDNVETKIDGSAVYVATDMESPVSLFISDVETGQATSLQLLPVSLGTPVEIRIESDRQADANNPSLGLASQSDKPFRQESDYLSDIKIMMQSLAKQQVPSGFSLDEKASGMGVSTLCHNPNLAFSYGQTFVGQDMHIVVLVAENTSLSPKIFEEAFCASESVMAVSSWPKIRLNPGDKTEIFVLIRHGQERDVEYRPSLL</sequence>
<dbReference type="RefSeq" id="WP_103975191.1">
    <property type="nucleotide sequence ID" value="NZ_PGFZ01000009.1"/>
</dbReference>
<feature type="chain" id="PRO_5015418245" description="Conjugal transfer protein TraK" evidence="2">
    <location>
        <begin position="29"/>
        <end position="349"/>
    </location>
</feature>
<dbReference type="Proteomes" id="UP000237423">
    <property type="component" value="Unassembled WGS sequence"/>
</dbReference>
<feature type="region of interest" description="Disordered" evidence="1">
    <location>
        <begin position="205"/>
        <end position="224"/>
    </location>
</feature>
<evidence type="ECO:0000313" key="4">
    <source>
        <dbReference type="Proteomes" id="UP000237423"/>
    </source>
</evidence>
<evidence type="ECO:0008006" key="5">
    <source>
        <dbReference type="Google" id="ProtNLM"/>
    </source>
</evidence>
<comment type="caution">
    <text evidence="3">The sequence shown here is derived from an EMBL/GenBank/DDBJ whole genome shotgun (WGS) entry which is preliminary data.</text>
</comment>
<keyword evidence="2" id="KW-0732">Signal</keyword>